<dbReference type="InterPro" id="IPR001647">
    <property type="entry name" value="HTH_TetR"/>
</dbReference>
<sequence>MLVKNDRQKQKELTKNSILQVAEEIVLQEGWQAVSMRKIAEAIGYSLPVVYNHFESKDAIQEEFVKNGFNMLALDMQSTKEKFQEPEQQLIQMALSYYDFAFRNSAYYKMMFGLGIPSCQKAREIKEICNFSSILINTISSLMEDADEQRKFLKFHTLWSILHGLTSINMVNLTAAPDEMQQQILLDAIQGFIKNINR</sequence>
<dbReference type="Pfam" id="PF13305">
    <property type="entry name" value="TetR_C_33"/>
    <property type="match status" value="1"/>
</dbReference>
<keyword evidence="3" id="KW-0804">Transcription</keyword>
<dbReference type="InterPro" id="IPR036271">
    <property type="entry name" value="Tet_transcr_reg_TetR-rel_C_sf"/>
</dbReference>
<keyword evidence="1" id="KW-0805">Transcription regulation</keyword>
<evidence type="ECO:0000313" key="7">
    <source>
        <dbReference type="Proteomes" id="UP000219281"/>
    </source>
</evidence>
<protein>
    <submittedName>
        <fullName evidence="6">Transcriptional regulator, TetR family</fullName>
    </submittedName>
</protein>
<organism evidence="6 7">
    <name type="scientific">Pedobacter xixiisoli</name>
    <dbReference type="NCBI Taxonomy" id="1476464"/>
    <lineage>
        <taxon>Bacteria</taxon>
        <taxon>Pseudomonadati</taxon>
        <taxon>Bacteroidota</taxon>
        <taxon>Sphingobacteriia</taxon>
        <taxon>Sphingobacteriales</taxon>
        <taxon>Sphingobacteriaceae</taxon>
        <taxon>Pedobacter</taxon>
    </lineage>
</organism>
<dbReference type="PROSITE" id="PS50977">
    <property type="entry name" value="HTH_TETR_2"/>
    <property type="match status" value="1"/>
</dbReference>
<dbReference type="PRINTS" id="PR00455">
    <property type="entry name" value="HTHTETR"/>
</dbReference>
<dbReference type="AlphaFoldDB" id="A0A286A808"/>
<gene>
    <name evidence="6" type="ORF">SAMN06297358_2800</name>
</gene>
<feature type="domain" description="HTH tetR-type" evidence="5">
    <location>
        <begin position="12"/>
        <end position="72"/>
    </location>
</feature>
<dbReference type="RefSeq" id="WP_097132631.1">
    <property type="nucleotide sequence ID" value="NZ_OCMT01000003.1"/>
</dbReference>
<dbReference type="InterPro" id="IPR025996">
    <property type="entry name" value="MT1864/Rv1816-like_C"/>
</dbReference>
<dbReference type="Pfam" id="PF00440">
    <property type="entry name" value="TetR_N"/>
    <property type="match status" value="1"/>
</dbReference>
<dbReference type="GO" id="GO:0003677">
    <property type="term" value="F:DNA binding"/>
    <property type="evidence" value="ECO:0007669"/>
    <property type="project" value="UniProtKB-UniRule"/>
</dbReference>
<evidence type="ECO:0000313" key="6">
    <source>
        <dbReference type="EMBL" id="SOD18048.1"/>
    </source>
</evidence>
<dbReference type="PANTHER" id="PTHR43479:SF20">
    <property type="entry name" value="HTH TETR-TYPE DOMAIN-CONTAINING PROTEIN"/>
    <property type="match status" value="1"/>
</dbReference>
<dbReference type="Proteomes" id="UP000219281">
    <property type="component" value="Unassembled WGS sequence"/>
</dbReference>
<keyword evidence="2 4" id="KW-0238">DNA-binding</keyword>
<feature type="DNA-binding region" description="H-T-H motif" evidence="4">
    <location>
        <begin position="35"/>
        <end position="54"/>
    </location>
</feature>
<evidence type="ECO:0000256" key="4">
    <source>
        <dbReference type="PROSITE-ProRule" id="PRU00335"/>
    </source>
</evidence>
<keyword evidence="7" id="KW-1185">Reference proteome</keyword>
<dbReference type="EMBL" id="OCMT01000003">
    <property type="protein sequence ID" value="SOD18048.1"/>
    <property type="molecule type" value="Genomic_DNA"/>
</dbReference>
<dbReference type="InterPro" id="IPR009057">
    <property type="entry name" value="Homeodomain-like_sf"/>
</dbReference>
<evidence type="ECO:0000259" key="5">
    <source>
        <dbReference type="PROSITE" id="PS50977"/>
    </source>
</evidence>
<dbReference type="PANTHER" id="PTHR43479">
    <property type="entry name" value="ACREF/ENVCD OPERON REPRESSOR-RELATED"/>
    <property type="match status" value="1"/>
</dbReference>
<dbReference type="SUPFAM" id="SSF46689">
    <property type="entry name" value="Homeodomain-like"/>
    <property type="match status" value="1"/>
</dbReference>
<proteinExistence type="predicted"/>
<name>A0A286A808_9SPHI</name>
<reference evidence="7" key="1">
    <citation type="submission" date="2017-09" db="EMBL/GenBank/DDBJ databases">
        <authorList>
            <person name="Varghese N."/>
            <person name="Submissions S."/>
        </authorList>
    </citation>
    <scope>NUCLEOTIDE SEQUENCE [LARGE SCALE GENOMIC DNA]</scope>
    <source>
        <strain evidence="7">CGMCC 1.12803</strain>
    </source>
</reference>
<evidence type="ECO:0000256" key="3">
    <source>
        <dbReference type="ARBA" id="ARBA00023163"/>
    </source>
</evidence>
<evidence type="ECO:0000256" key="2">
    <source>
        <dbReference type="ARBA" id="ARBA00023125"/>
    </source>
</evidence>
<accession>A0A286A808</accession>
<dbReference type="SUPFAM" id="SSF48498">
    <property type="entry name" value="Tetracyclin repressor-like, C-terminal domain"/>
    <property type="match status" value="1"/>
</dbReference>
<evidence type="ECO:0000256" key="1">
    <source>
        <dbReference type="ARBA" id="ARBA00023015"/>
    </source>
</evidence>
<dbReference type="OrthoDB" id="594604at2"/>
<dbReference type="Gene3D" id="1.10.357.10">
    <property type="entry name" value="Tetracycline Repressor, domain 2"/>
    <property type="match status" value="1"/>
</dbReference>
<dbReference type="InterPro" id="IPR050624">
    <property type="entry name" value="HTH-type_Tx_Regulator"/>
</dbReference>